<evidence type="ECO:0000256" key="3">
    <source>
        <dbReference type="ARBA" id="ARBA00004325"/>
    </source>
</evidence>
<keyword evidence="8 16" id="KW-0269">Exonuclease</keyword>
<sequence length="558" mass="63522">MGRKHVFFAALLGFTGLYALWQYVKKKVPQSVWLWKSLERKPKTLVVSDSAEWDRAEDLLNADLRVAKVLGFDCEWVSRTDYHGPVALLQLATVTGLCVLVRLCKLEEIPEGLKKILADKSILKTGVDPLNDGKKITQDYDIPVKGSVDLRNVLRRFVRGINPNIGLKKMAKDYLDVDMDKSIFLRCSNWEADQLTPEQVNYGATDALVGVDIFMAIVSRRLFRSGIVGNLWSDDDLFKKIQAMCQGLVDVKFSAGRNNILESQKPGSAAVNKHLPKPVKNAYSARTTPLYHNCQLRAPDGQLLSTIDIKKAQWYIDKELGVKICDDPFTVKLNFEPSGRPESSRNYYLQEKSNICVVCGKEESYIRKNVVPHEYRKYFPSIMKDHLSHDIVLMCTDCHQQSNLYDSALKQRLEVMCDAPSGSQKGVKYRQDPTLAKVRSAGKALLEHGDKIPAARRIELEKIVADYYGIDDLDETILKESVELDTRLANDDFTPHGLQVVQYMIQNSSLVQFERQWRQHFLDCMKPKYLPTYWSVDHNHDRLADLDSQMKQSIGEAT</sequence>
<comment type="cofactor">
    <cofactor evidence="2">
        <name>Mg(2+)</name>
        <dbReference type="ChEBI" id="CHEBI:18420"/>
    </cofactor>
</comment>
<gene>
    <name evidence="16" type="primary">LOC106164404</name>
</gene>
<dbReference type="InterPro" id="IPR012337">
    <property type="entry name" value="RNaseH-like_sf"/>
</dbReference>
<dbReference type="PANTHER" id="PTHR13620">
    <property type="entry name" value="3-5 EXONUCLEASE"/>
    <property type="match status" value="1"/>
</dbReference>
<feature type="domain" description="3'-5' exonuclease" evidence="14">
    <location>
        <begin position="44"/>
        <end position="222"/>
    </location>
</feature>
<keyword evidence="5" id="KW-0540">Nuclease</keyword>
<dbReference type="PANTHER" id="PTHR13620:SF104">
    <property type="entry name" value="EXONUCLEASE 3'-5' DOMAIN-CONTAINING PROTEIN 2"/>
    <property type="match status" value="1"/>
</dbReference>
<dbReference type="SUPFAM" id="SSF53098">
    <property type="entry name" value="Ribonuclease H-like"/>
    <property type="match status" value="1"/>
</dbReference>
<dbReference type="InterPro" id="IPR036397">
    <property type="entry name" value="RNaseH_sf"/>
</dbReference>
<protein>
    <recommendedName>
        <fullName evidence="13">Exonuclease 3'-5' domain-containing protein 2</fullName>
    </recommendedName>
</protein>
<dbReference type="STRING" id="7574.A0A1S3IHL1"/>
<dbReference type="OMA" id="RYYQTPK"/>
<dbReference type="Gene3D" id="3.30.420.10">
    <property type="entry name" value="Ribonuclease H-like superfamily/Ribonuclease H"/>
    <property type="match status" value="1"/>
</dbReference>
<reference evidence="16" key="1">
    <citation type="submission" date="2025-08" db="UniProtKB">
        <authorList>
            <consortium name="RefSeq"/>
        </authorList>
    </citation>
    <scope>IDENTIFICATION</scope>
    <source>
        <tissue evidence="16">Gonads</tissue>
    </source>
</reference>
<accession>A0A1S3IHL1</accession>
<keyword evidence="10" id="KW-0496">Mitochondrion</keyword>
<comment type="cofactor">
    <cofactor evidence="1">
        <name>Mn(2+)</name>
        <dbReference type="ChEBI" id="CHEBI:29035"/>
    </cofactor>
</comment>
<evidence type="ECO:0000256" key="12">
    <source>
        <dbReference type="ARBA" id="ARBA00061005"/>
    </source>
</evidence>
<dbReference type="InterPro" id="IPR051132">
    <property type="entry name" value="3-5_Exonuclease_domain"/>
</dbReference>
<evidence type="ECO:0000256" key="4">
    <source>
        <dbReference type="ARBA" id="ARBA00022692"/>
    </source>
</evidence>
<keyword evidence="15" id="KW-1185">Reference proteome</keyword>
<dbReference type="GO" id="GO:0005634">
    <property type="term" value="C:nucleus"/>
    <property type="evidence" value="ECO:0007669"/>
    <property type="project" value="TreeGrafter"/>
</dbReference>
<evidence type="ECO:0000313" key="15">
    <source>
        <dbReference type="Proteomes" id="UP000085678"/>
    </source>
</evidence>
<evidence type="ECO:0000256" key="8">
    <source>
        <dbReference type="ARBA" id="ARBA00022839"/>
    </source>
</evidence>
<dbReference type="FunCoup" id="A0A1S3IHL1">
    <property type="interactions" value="1186"/>
</dbReference>
<keyword evidence="6" id="KW-0479">Metal-binding</keyword>
<dbReference type="GO" id="GO:0006310">
    <property type="term" value="P:DNA recombination"/>
    <property type="evidence" value="ECO:0007669"/>
    <property type="project" value="UniProtKB-ARBA"/>
</dbReference>
<dbReference type="OrthoDB" id="1920326at2759"/>
<comment type="similarity">
    <text evidence="12">Belongs to the EXD2 family.</text>
</comment>
<dbReference type="Proteomes" id="UP000085678">
    <property type="component" value="Unplaced"/>
</dbReference>
<dbReference type="FunFam" id="3.30.420.10:FF:000041">
    <property type="entry name" value="Exonuclease 3'-5' domain containing 2"/>
    <property type="match status" value="1"/>
</dbReference>
<organism evidence="15 16">
    <name type="scientific">Lingula anatina</name>
    <name type="common">Brachiopod</name>
    <name type="synonym">Lingula unguis</name>
    <dbReference type="NCBI Taxonomy" id="7574"/>
    <lineage>
        <taxon>Eukaryota</taxon>
        <taxon>Metazoa</taxon>
        <taxon>Spiralia</taxon>
        <taxon>Lophotrochozoa</taxon>
        <taxon>Brachiopoda</taxon>
        <taxon>Linguliformea</taxon>
        <taxon>Lingulata</taxon>
        <taxon>Lingulida</taxon>
        <taxon>Linguloidea</taxon>
        <taxon>Lingulidae</taxon>
        <taxon>Lingula</taxon>
    </lineage>
</organism>
<dbReference type="SMART" id="SM00474">
    <property type="entry name" value="35EXOc"/>
    <property type="match status" value="1"/>
</dbReference>
<proteinExistence type="inferred from homology"/>
<evidence type="ECO:0000256" key="6">
    <source>
        <dbReference type="ARBA" id="ARBA00022723"/>
    </source>
</evidence>
<keyword evidence="9" id="KW-1133">Transmembrane helix</keyword>
<comment type="subcellular location">
    <subcellularLocation>
        <location evidence="3">Mitochondrion membrane</location>
    </subcellularLocation>
</comment>
<evidence type="ECO:0000256" key="9">
    <source>
        <dbReference type="ARBA" id="ARBA00022989"/>
    </source>
</evidence>
<dbReference type="GO" id="GO:0031966">
    <property type="term" value="C:mitochondrial membrane"/>
    <property type="evidence" value="ECO:0007669"/>
    <property type="project" value="UniProtKB-SubCell"/>
</dbReference>
<keyword evidence="11" id="KW-0472">Membrane</keyword>
<dbReference type="CDD" id="cd06141">
    <property type="entry name" value="WRN_exo"/>
    <property type="match status" value="1"/>
</dbReference>
<dbReference type="GO" id="GO:0000175">
    <property type="term" value="F:3'-5'-RNA exonuclease activity"/>
    <property type="evidence" value="ECO:0007669"/>
    <property type="project" value="UniProtKB-ARBA"/>
</dbReference>
<evidence type="ECO:0000256" key="5">
    <source>
        <dbReference type="ARBA" id="ARBA00022722"/>
    </source>
</evidence>
<keyword evidence="7" id="KW-0378">Hydrolase</keyword>
<dbReference type="InterPro" id="IPR002562">
    <property type="entry name" value="3'-5'_exonuclease_dom"/>
</dbReference>
<dbReference type="GeneID" id="106164404"/>
<name>A0A1S3IHL1_LINAN</name>
<evidence type="ECO:0000256" key="11">
    <source>
        <dbReference type="ARBA" id="ARBA00023136"/>
    </source>
</evidence>
<evidence type="ECO:0000259" key="14">
    <source>
        <dbReference type="SMART" id="SM00474"/>
    </source>
</evidence>
<dbReference type="RefSeq" id="XP_013397750.1">
    <property type="nucleotide sequence ID" value="XM_013542296.1"/>
</dbReference>
<evidence type="ECO:0000256" key="7">
    <source>
        <dbReference type="ARBA" id="ARBA00022801"/>
    </source>
</evidence>
<dbReference type="GO" id="GO:0046872">
    <property type="term" value="F:metal ion binding"/>
    <property type="evidence" value="ECO:0007669"/>
    <property type="project" value="UniProtKB-KW"/>
</dbReference>
<dbReference type="GO" id="GO:0003676">
    <property type="term" value="F:nucleic acid binding"/>
    <property type="evidence" value="ECO:0007669"/>
    <property type="project" value="InterPro"/>
</dbReference>
<evidence type="ECO:0000256" key="13">
    <source>
        <dbReference type="ARBA" id="ARBA00069878"/>
    </source>
</evidence>
<dbReference type="Pfam" id="PF01612">
    <property type="entry name" value="DNA_pol_A_exo1"/>
    <property type="match status" value="1"/>
</dbReference>
<dbReference type="KEGG" id="lak:106164404"/>
<evidence type="ECO:0000256" key="10">
    <source>
        <dbReference type="ARBA" id="ARBA00023128"/>
    </source>
</evidence>
<keyword evidence="4" id="KW-0812">Transmembrane</keyword>
<evidence type="ECO:0000313" key="16">
    <source>
        <dbReference type="RefSeq" id="XP_013397750.1"/>
    </source>
</evidence>
<evidence type="ECO:0000256" key="2">
    <source>
        <dbReference type="ARBA" id="ARBA00001946"/>
    </source>
</evidence>
<evidence type="ECO:0000256" key="1">
    <source>
        <dbReference type="ARBA" id="ARBA00001936"/>
    </source>
</evidence>
<dbReference type="AlphaFoldDB" id="A0A1S3IHL1"/>
<dbReference type="InParanoid" id="A0A1S3IHL1"/>